<reference evidence="2" key="1">
    <citation type="journal article" date="2019" name="Int. J. Syst. Evol. Microbiol.">
        <title>The Global Catalogue of Microorganisms (GCM) 10K type strain sequencing project: providing services to taxonomists for standard genome sequencing and annotation.</title>
        <authorList>
            <consortium name="The Broad Institute Genomics Platform"/>
            <consortium name="The Broad Institute Genome Sequencing Center for Infectious Disease"/>
            <person name="Wu L."/>
            <person name="Ma J."/>
        </authorList>
    </citation>
    <scope>NUCLEOTIDE SEQUENCE [LARGE SCALE GENOMIC DNA]</scope>
    <source>
        <strain evidence="2">JCM 16949</strain>
    </source>
</reference>
<evidence type="ECO:0000313" key="2">
    <source>
        <dbReference type="Proteomes" id="UP001501004"/>
    </source>
</evidence>
<keyword evidence="2" id="KW-1185">Reference proteome</keyword>
<dbReference type="RefSeq" id="WP_344752602.1">
    <property type="nucleotide sequence ID" value="NZ_BAABAE010000001.1"/>
</dbReference>
<accession>A0ABP7F0B3</accession>
<gene>
    <name evidence="1" type="ORF">GCM10022239_00770</name>
</gene>
<dbReference type="Proteomes" id="UP001501004">
    <property type="component" value="Unassembled WGS sequence"/>
</dbReference>
<evidence type="ECO:0000313" key="1">
    <source>
        <dbReference type="EMBL" id="GAA3727784.1"/>
    </source>
</evidence>
<dbReference type="EMBL" id="BAABAE010000001">
    <property type="protein sequence ID" value="GAA3727784.1"/>
    <property type="molecule type" value="Genomic_DNA"/>
</dbReference>
<name>A0ABP7F0B3_9MICO</name>
<sequence length="298" mass="33995">MRVTDKYGLTTPVPFVNIHVERDNALYLDPSAIRNGTDSWSRRAHTQLVDFFTEVLLLRKSSLPADHAKGLALLQYLHEPNQTRLGVSARGIGGKAIGSGLAGELWDELGANPAAQSDALTRLEHLPVFLERVGPDLISDLTTRIIFGVLVDFTNEMMRRYPGLAAGATIESVPMYDPTTKQWRPVMAHLPYVAPHQILLIPKEWVFWRLLMWSEPFYNRYATTTVRFERGSYDNKGRFQGPLKKSLKSEFTDHRKLNNDQAVKYKTEQDRDLVIEYQNFVDTEFEPLSDAEIESRTD</sequence>
<proteinExistence type="predicted"/>
<organism evidence="1 2">
    <name type="scientific">Leifsonella bigeumensis</name>
    <dbReference type="NCBI Taxonomy" id="433643"/>
    <lineage>
        <taxon>Bacteria</taxon>
        <taxon>Bacillati</taxon>
        <taxon>Actinomycetota</taxon>
        <taxon>Actinomycetes</taxon>
        <taxon>Micrococcales</taxon>
        <taxon>Microbacteriaceae</taxon>
        <taxon>Leifsonella</taxon>
    </lineage>
</organism>
<protein>
    <submittedName>
        <fullName evidence="1">Uncharacterized protein</fullName>
    </submittedName>
</protein>
<comment type="caution">
    <text evidence="1">The sequence shown here is derived from an EMBL/GenBank/DDBJ whole genome shotgun (WGS) entry which is preliminary data.</text>
</comment>